<reference evidence="1" key="1">
    <citation type="submission" date="2017-07" db="EMBL/GenBank/DDBJ databases">
        <title>Taro Niue Genome Assembly and Annotation.</title>
        <authorList>
            <person name="Atibalentja N."/>
            <person name="Keating K."/>
            <person name="Fields C.J."/>
        </authorList>
    </citation>
    <scope>NUCLEOTIDE SEQUENCE</scope>
    <source>
        <strain evidence="1">Niue_2</strain>
        <tissue evidence="1">Leaf</tissue>
    </source>
</reference>
<gene>
    <name evidence="1" type="ORF">Taro_016655</name>
</gene>
<dbReference type="EMBL" id="NMUH01000742">
    <property type="protein sequence ID" value="MQL84151.1"/>
    <property type="molecule type" value="Genomic_DNA"/>
</dbReference>
<dbReference type="Proteomes" id="UP000652761">
    <property type="component" value="Unassembled WGS sequence"/>
</dbReference>
<name>A0A843ULB5_COLES</name>
<protein>
    <submittedName>
        <fullName evidence="1">Uncharacterized protein</fullName>
    </submittedName>
</protein>
<sequence>MQEVLSETHSILKEIVQEVKDLDDNFSTCLAILWSYKPFEYVLAVRLLGQARKLDWIPSAAGLPPDS</sequence>
<dbReference type="AlphaFoldDB" id="A0A843ULB5"/>
<proteinExistence type="predicted"/>
<keyword evidence="2" id="KW-1185">Reference proteome</keyword>
<evidence type="ECO:0000313" key="1">
    <source>
        <dbReference type="EMBL" id="MQL84151.1"/>
    </source>
</evidence>
<evidence type="ECO:0000313" key="2">
    <source>
        <dbReference type="Proteomes" id="UP000652761"/>
    </source>
</evidence>
<comment type="caution">
    <text evidence="1">The sequence shown here is derived from an EMBL/GenBank/DDBJ whole genome shotgun (WGS) entry which is preliminary data.</text>
</comment>
<organism evidence="1 2">
    <name type="scientific">Colocasia esculenta</name>
    <name type="common">Wild taro</name>
    <name type="synonym">Arum esculentum</name>
    <dbReference type="NCBI Taxonomy" id="4460"/>
    <lineage>
        <taxon>Eukaryota</taxon>
        <taxon>Viridiplantae</taxon>
        <taxon>Streptophyta</taxon>
        <taxon>Embryophyta</taxon>
        <taxon>Tracheophyta</taxon>
        <taxon>Spermatophyta</taxon>
        <taxon>Magnoliopsida</taxon>
        <taxon>Liliopsida</taxon>
        <taxon>Araceae</taxon>
        <taxon>Aroideae</taxon>
        <taxon>Colocasieae</taxon>
        <taxon>Colocasia</taxon>
    </lineage>
</organism>
<accession>A0A843ULB5</accession>